<reference evidence="1 2" key="1">
    <citation type="submission" date="2020-08" db="EMBL/GenBank/DDBJ databases">
        <title>Genomic Encyclopedia of Type Strains, Phase III (KMG-III): the genomes of soil and plant-associated and newly described type strains.</title>
        <authorList>
            <person name="Whitman W."/>
        </authorList>
    </citation>
    <scope>NUCLEOTIDE SEQUENCE [LARGE SCALE GENOMIC DNA]</scope>
    <source>
        <strain evidence="1 2">CECT 8571</strain>
    </source>
</reference>
<dbReference type="RefSeq" id="WP_183911660.1">
    <property type="nucleotide sequence ID" value="NZ_JACHXZ010000006.1"/>
</dbReference>
<comment type="caution">
    <text evidence="1">The sequence shown here is derived from an EMBL/GenBank/DDBJ whole genome shotgun (WGS) entry which is preliminary data.</text>
</comment>
<dbReference type="Proteomes" id="UP000559987">
    <property type="component" value="Unassembled WGS sequence"/>
</dbReference>
<keyword evidence="2" id="KW-1185">Reference proteome</keyword>
<organism evidence="1 2">
    <name type="scientific">Simiduia aestuariiviva</name>
    <dbReference type="NCBI Taxonomy" id="1510459"/>
    <lineage>
        <taxon>Bacteria</taxon>
        <taxon>Pseudomonadati</taxon>
        <taxon>Pseudomonadota</taxon>
        <taxon>Gammaproteobacteria</taxon>
        <taxon>Cellvibrionales</taxon>
        <taxon>Cellvibrionaceae</taxon>
        <taxon>Simiduia</taxon>
    </lineage>
</organism>
<evidence type="ECO:0000313" key="1">
    <source>
        <dbReference type="EMBL" id="MBB3170160.1"/>
    </source>
</evidence>
<proteinExistence type="predicted"/>
<evidence type="ECO:0000313" key="2">
    <source>
        <dbReference type="Proteomes" id="UP000559987"/>
    </source>
</evidence>
<dbReference type="AlphaFoldDB" id="A0A839UUP2"/>
<accession>A0A839UUP2</accession>
<sequence>MAASFQHYLNILLASWVGAACTLKEMFMTSHSILSRIDSSDYQRNLAELTKVLKPVQDFLPHYFREATGYSISGYAINALLTGETRKLSQIDVWLLHERVSALGVFDDGGAAEGGFLKALDVQDKAACAYWFAKAESNLVRSLQIFNRIAKHVDYPVNPHIYDFKNKVVYYGYFEGGEEFEIHELDFMETMATSTIEVKRAKWGRLQPKLTKLLKKSGCHRLTCSERFRKKFNTALLEA</sequence>
<gene>
    <name evidence="1" type="ORF">FHS30_003377</name>
</gene>
<dbReference type="EMBL" id="JACHXZ010000006">
    <property type="protein sequence ID" value="MBB3170160.1"/>
    <property type="molecule type" value="Genomic_DNA"/>
</dbReference>
<name>A0A839UUP2_9GAMM</name>
<protein>
    <submittedName>
        <fullName evidence="1">Uncharacterized protein</fullName>
    </submittedName>
</protein>